<dbReference type="GO" id="GO:0004519">
    <property type="term" value="F:endonuclease activity"/>
    <property type="evidence" value="ECO:0007669"/>
    <property type="project" value="UniProtKB-KW"/>
</dbReference>
<keyword evidence="7" id="KW-0233">DNA recombination</keyword>
<keyword evidence="4 7" id="KW-0540">Nuclease</keyword>
<dbReference type="Pfam" id="PF00149">
    <property type="entry name" value="Metallophos"/>
    <property type="match status" value="1"/>
</dbReference>
<proteinExistence type="inferred from homology"/>
<evidence type="ECO:0000259" key="8">
    <source>
        <dbReference type="Pfam" id="PF00149"/>
    </source>
</evidence>
<evidence type="ECO:0000256" key="3">
    <source>
        <dbReference type="ARBA" id="ARBA00013365"/>
    </source>
</evidence>
<evidence type="ECO:0000259" key="9">
    <source>
        <dbReference type="Pfam" id="PF12320"/>
    </source>
</evidence>
<dbReference type="Pfam" id="PF12320">
    <property type="entry name" value="SbcD_C"/>
    <property type="match status" value="1"/>
</dbReference>
<evidence type="ECO:0000256" key="2">
    <source>
        <dbReference type="ARBA" id="ARBA00011322"/>
    </source>
</evidence>
<dbReference type="InterPro" id="IPR026843">
    <property type="entry name" value="SbcD_C"/>
</dbReference>
<comment type="function">
    <text evidence="7">SbcCD cleaves DNA hairpin structures. These structures can inhibit DNA replication and are intermediates in certain DNA recombination reactions. The complex acts as a 3'-&gt;5' double strand exonuclease that can open hairpins. It also has a 5' single-strand endonuclease activity.</text>
</comment>
<keyword evidence="6 7" id="KW-0269">Exonuclease</keyword>
<dbReference type="GO" id="GO:0006260">
    <property type="term" value="P:DNA replication"/>
    <property type="evidence" value="ECO:0007669"/>
    <property type="project" value="UniProtKB-KW"/>
</dbReference>
<dbReference type="RefSeq" id="WP_261296887.1">
    <property type="nucleotide sequence ID" value="NZ_JAMTCD010000001.1"/>
</dbReference>
<feature type="domain" description="Nuclease SbcCD subunit D C-terminal" evidence="9">
    <location>
        <begin position="290"/>
        <end position="393"/>
    </location>
</feature>
<name>A0A9X3ATF2_9GAMM</name>
<dbReference type="Gene3D" id="3.30.160.720">
    <property type="match status" value="1"/>
</dbReference>
<dbReference type="PANTHER" id="PTHR30337">
    <property type="entry name" value="COMPONENT OF ATP-DEPENDENT DSDNA EXONUCLEASE"/>
    <property type="match status" value="1"/>
</dbReference>
<dbReference type="InterPro" id="IPR041796">
    <property type="entry name" value="Mre11_N"/>
</dbReference>
<reference evidence="10" key="1">
    <citation type="journal article" date="2023" name="Int. J. Syst. Evol. Microbiol.">
        <title>&lt;i&gt;Shewanella septentrionalis&lt;/i&gt; sp. nov. and &lt;i&gt;Shewanella holmiensis&lt;/i&gt; sp. nov., isolated from Baltic Sea water and sediments.</title>
        <authorList>
            <person name="Martin-Rodriguez A.J."/>
            <person name="Thorell K."/>
            <person name="Joffre E."/>
            <person name="Jensie-Markopoulos S."/>
            <person name="Moore E.R.B."/>
            <person name="Sjoling A."/>
        </authorList>
    </citation>
    <scope>NUCLEOTIDE SEQUENCE</scope>
    <source>
        <strain evidence="10">SP1S2-7</strain>
    </source>
</reference>
<keyword evidence="11" id="KW-1185">Reference proteome</keyword>
<dbReference type="AlphaFoldDB" id="A0A9X3ATF2"/>
<dbReference type="InterPro" id="IPR050535">
    <property type="entry name" value="DNA_Repair-Maintenance_Comp"/>
</dbReference>
<evidence type="ECO:0000313" key="10">
    <source>
        <dbReference type="EMBL" id="MCT7940445.1"/>
    </source>
</evidence>
<dbReference type="SUPFAM" id="SSF56300">
    <property type="entry name" value="Metallo-dependent phosphatases"/>
    <property type="match status" value="1"/>
</dbReference>
<evidence type="ECO:0000256" key="5">
    <source>
        <dbReference type="ARBA" id="ARBA00022801"/>
    </source>
</evidence>
<dbReference type="InterPro" id="IPR004593">
    <property type="entry name" value="SbcD"/>
</dbReference>
<dbReference type="InterPro" id="IPR029052">
    <property type="entry name" value="Metallo-depent_PP-like"/>
</dbReference>
<dbReference type="Gene3D" id="3.60.21.10">
    <property type="match status" value="1"/>
</dbReference>
<dbReference type="InterPro" id="IPR004843">
    <property type="entry name" value="Calcineurin-like_PHP"/>
</dbReference>
<dbReference type="GO" id="GO:0006310">
    <property type="term" value="P:DNA recombination"/>
    <property type="evidence" value="ECO:0007669"/>
    <property type="project" value="UniProtKB-KW"/>
</dbReference>
<dbReference type="PANTHER" id="PTHR30337:SF0">
    <property type="entry name" value="NUCLEASE SBCCD SUBUNIT D"/>
    <property type="match status" value="1"/>
</dbReference>
<sequence length="424" mass="47607">MRIIHTSDWHLGQHFFGKSRAAEHQAFMTWLLEQIELHQVDALIIAGDIFDTGTPPSYARTLYNQFIVQMQQSGCQLIILGGNHDSVSMLGESKELLACLNTLVIPGALSTPAEHAFEITNRQGEPGAIICGLPFLRPRELTQSQVGESAKDKQVKLGNAIADYYQASFDQATQLNIQHQSVTGKTLPIIATGHLTTVGASTSESVRDIYIGSLDAFNANLFPPADYIALGHIHRSQKVAKTEHIRYSGSPIALSFDELSNDNQANKSVVLVQWQQDNHMQVNTLDIPMFQPMQMLKGNLTQIADQVAQFADHCESTLSPAFNDTWVSIEVTEQDYLSDLQSRIVELTQHKAIEVLQLKRARGLRQKAIQSRHNETLSELSVKEVFQRRLMQEQFDDETFKQRLISKFDQLQQDVELAQQAENK</sequence>
<dbReference type="CDD" id="cd00840">
    <property type="entry name" value="MPP_Mre11_N"/>
    <property type="match status" value="1"/>
</dbReference>
<feature type="domain" description="Calcineurin-like phosphoesterase" evidence="8">
    <location>
        <begin position="1"/>
        <end position="235"/>
    </location>
</feature>
<protein>
    <recommendedName>
        <fullName evidence="3 7">Nuclease SbcCD subunit D</fullName>
    </recommendedName>
</protein>
<accession>A0A9X3ATF2</accession>
<dbReference type="GO" id="GO:0008408">
    <property type="term" value="F:3'-5' exonuclease activity"/>
    <property type="evidence" value="ECO:0007669"/>
    <property type="project" value="InterPro"/>
</dbReference>
<evidence type="ECO:0000256" key="7">
    <source>
        <dbReference type="RuleBase" id="RU363069"/>
    </source>
</evidence>
<keyword evidence="7" id="KW-0255">Endonuclease</keyword>
<keyword evidence="5 7" id="KW-0378">Hydrolase</keyword>
<keyword evidence="7" id="KW-0235">DNA replication</keyword>
<comment type="subunit">
    <text evidence="2 7">Heterodimer of SbcC and SbcD.</text>
</comment>
<evidence type="ECO:0000256" key="4">
    <source>
        <dbReference type="ARBA" id="ARBA00022722"/>
    </source>
</evidence>
<evidence type="ECO:0000256" key="1">
    <source>
        <dbReference type="ARBA" id="ARBA00010555"/>
    </source>
</evidence>
<gene>
    <name evidence="7 10" type="primary">sbcD</name>
    <name evidence="10" type="ORF">NE535_01325</name>
</gene>
<evidence type="ECO:0000313" key="11">
    <source>
        <dbReference type="Proteomes" id="UP001155546"/>
    </source>
</evidence>
<dbReference type="EMBL" id="JAMTCD010000001">
    <property type="protein sequence ID" value="MCT7940445.1"/>
    <property type="molecule type" value="Genomic_DNA"/>
</dbReference>
<organism evidence="10 11">
    <name type="scientific">Shewanella holmiensis</name>
    <dbReference type="NCBI Taxonomy" id="2952222"/>
    <lineage>
        <taxon>Bacteria</taxon>
        <taxon>Pseudomonadati</taxon>
        <taxon>Pseudomonadota</taxon>
        <taxon>Gammaproteobacteria</taxon>
        <taxon>Alteromonadales</taxon>
        <taxon>Shewanellaceae</taxon>
        <taxon>Shewanella</taxon>
    </lineage>
</organism>
<dbReference type="NCBIfam" id="NF008206">
    <property type="entry name" value="PRK10966.1"/>
    <property type="match status" value="1"/>
</dbReference>
<comment type="caution">
    <text evidence="10">The sequence shown here is derived from an EMBL/GenBank/DDBJ whole genome shotgun (WGS) entry which is preliminary data.</text>
</comment>
<dbReference type="Proteomes" id="UP001155546">
    <property type="component" value="Unassembled WGS sequence"/>
</dbReference>
<dbReference type="NCBIfam" id="TIGR00619">
    <property type="entry name" value="sbcd"/>
    <property type="match status" value="1"/>
</dbReference>
<evidence type="ECO:0000256" key="6">
    <source>
        <dbReference type="ARBA" id="ARBA00022839"/>
    </source>
</evidence>
<comment type="similarity">
    <text evidence="1 7">Belongs to the SbcD family.</text>
</comment>